<evidence type="ECO:0000313" key="4">
    <source>
        <dbReference type="Proteomes" id="UP000592180"/>
    </source>
</evidence>
<keyword evidence="4" id="KW-1185">Reference proteome</keyword>
<name>A0A840KHW8_9FLAO</name>
<dbReference type="RefSeq" id="WP_184190686.1">
    <property type="nucleotide sequence ID" value="NZ_JACHLE010000004.1"/>
</dbReference>
<keyword evidence="1" id="KW-0472">Membrane</keyword>
<dbReference type="Pfam" id="PF07853">
    <property type="entry name" value="DUF1648"/>
    <property type="match status" value="1"/>
</dbReference>
<dbReference type="AlphaFoldDB" id="A0A840KHW8"/>
<sequence>MVSRILLGINIILLIFIWGFTGLKYGELPEIIPTHFNSYGNIDGEDHKKMIWLLPSIATFIFFVLIAVTKDPRSPMLNIPDNFRDKKTLELFSYTILIPILLLFWDMLIETVLIAQGRIQALSNLAFVLLGFLFLTLGTWVFIMIRKGKSANPY</sequence>
<feature type="domain" description="DUF1648" evidence="2">
    <location>
        <begin position="12"/>
        <end position="58"/>
    </location>
</feature>
<reference evidence="3 4" key="1">
    <citation type="submission" date="2020-08" db="EMBL/GenBank/DDBJ databases">
        <title>Functional genomics of gut bacteria from endangered species of beetles.</title>
        <authorList>
            <person name="Carlos-Shanley C."/>
        </authorList>
    </citation>
    <scope>NUCLEOTIDE SEQUENCE [LARGE SCALE GENOMIC DNA]</scope>
    <source>
        <strain evidence="3 4">S00151</strain>
    </source>
</reference>
<evidence type="ECO:0000256" key="1">
    <source>
        <dbReference type="SAM" id="Phobius"/>
    </source>
</evidence>
<feature type="transmembrane region" description="Helical" evidence="1">
    <location>
        <begin position="89"/>
        <end position="105"/>
    </location>
</feature>
<gene>
    <name evidence="3" type="ORF">HNP38_002924</name>
</gene>
<proteinExistence type="predicted"/>
<evidence type="ECO:0000259" key="2">
    <source>
        <dbReference type="Pfam" id="PF07853"/>
    </source>
</evidence>
<dbReference type="Proteomes" id="UP000592180">
    <property type="component" value="Unassembled WGS sequence"/>
</dbReference>
<keyword evidence="1" id="KW-0812">Transmembrane</keyword>
<feature type="transmembrane region" description="Helical" evidence="1">
    <location>
        <begin position="50"/>
        <end position="68"/>
    </location>
</feature>
<feature type="transmembrane region" description="Helical" evidence="1">
    <location>
        <begin position="5"/>
        <end position="23"/>
    </location>
</feature>
<dbReference type="InterPro" id="IPR012867">
    <property type="entry name" value="DUF1648"/>
</dbReference>
<organism evidence="3 4">
    <name type="scientific">Chryseobacterium defluvii</name>
    <dbReference type="NCBI Taxonomy" id="160396"/>
    <lineage>
        <taxon>Bacteria</taxon>
        <taxon>Pseudomonadati</taxon>
        <taxon>Bacteroidota</taxon>
        <taxon>Flavobacteriia</taxon>
        <taxon>Flavobacteriales</taxon>
        <taxon>Weeksellaceae</taxon>
        <taxon>Chryseobacterium group</taxon>
        <taxon>Chryseobacterium</taxon>
    </lineage>
</organism>
<keyword evidence="1" id="KW-1133">Transmembrane helix</keyword>
<comment type="caution">
    <text evidence="3">The sequence shown here is derived from an EMBL/GenBank/DDBJ whole genome shotgun (WGS) entry which is preliminary data.</text>
</comment>
<accession>A0A840KHW8</accession>
<evidence type="ECO:0000313" key="3">
    <source>
        <dbReference type="EMBL" id="MBB4807618.1"/>
    </source>
</evidence>
<dbReference type="EMBL" id="JACHLE010000004">
    <property type="protein sequence ID" value="MBB4807618.1"/>
    <property type="molecule type" value="Genomic_DNA"/>
</dbReference>
<feature type="transmembrane region" description="Helical" evidence="1">
    <location>
        <begin position="125"/>
        <end position="145"/>
    </location>
</feature>
<protein>
    <submittedName>
        <fullName evidence="3">Putative membrane protein</fullName>
    </submittedName>
</protein>